<dbReference type="Pfam" id="PF23598">
    <property type="entry name" value="LRR_14"/>
    <property type="match status" value="1"/>
</dbReference>
<comment type="caution">
    <text evidence="3">The sequence shown here is derived from an EMBL/GenBank/DDBJ whole genome shotgun (WGS) entry which is preliminary data.</text>
</comment>
<protein>
    <recommendedName>
        <fullName evidence="2">Disease resistance R13L4/SHOC-2-like LRR domain-containing protein</fullName>
    </recommendedName>
</protein>
<accession>A0ABD1LRQ5</accession>
<proteinExistence type="predicted"/>
<dbReference type="Gene3D" id="3.80.10.10">
    <property type="entry name" value="Ribonuclease Inhibitor"/>
    <property type="match status" value="1"/>
</dbReference>
<keyword evidence="1" id="KW-0677">Repeat</keyword>
<dbReference type="EMBL" id="JBGMDY010000008">
    <property type="protein sequence ID" value="KAL2326207.1"/>
    <property type="molecule type" value="Genomic_DNA"/>
</dbReference>
<sequence>MAASHTQESETNLEGNQLSRIVPTKLIERSKNGLLESNFGGNPNLCTTGSCNKKNGNKLVVSLVASLDEAFIILVITKWQDKEKLGSYSTISLQHYNVTDIINEFHKGIDSLKVRIFHLNNKDPHLRIPEGVFTGMKELWVLTLIDIHLSPLPSSIKCLTKLRMLCLERCTLGKKLSYLGELKELRVLNLLGSNIERLPNQLSQLAKLQIFDITNFFELKEIPPDVLSSLTSLEGLYVGNNPIQWNDE</sequence>
<dbReference type="PANTHER" id="PTHR47186:SF14">
    <property type="entry name" value="PROTEIN KINASE DOMAIN-CONTAINING PROTEIN"/>
    <property type="match status" value="1"/>
</dbReference>
<evidence type="ECO:0000259" key="2">
    <source>
        <dbReference type="Pfam" id="PF23598"/>
    </source>
</evidence>
<reference evidence="3 4" key="1">
    <citation type="submission" date="2024-08" db="EMBL/GenBank/DDBJ databases">
        <title>Insights into the chromosomal genome structure of Flemingia macrophylla.</title>
        <authorList>
            <person name="Ding Y."/>
            <person name="Zhao Y."/>
            <person name="Bi W."/>
            <person name="Wu M."/>
            <person name="Zhao G."/>
            <person name="Gong Y."/>
            <person name="Li W."/>
            <person name="Zhang P."/>
        </authorList>
    </citation>
    <scope>NUCLEOTIDE SEQUENCE [LARGE SCALE GENOMIC DNA]</scope>
    <source>
        <strain evidence="3">DYQJB</strain>
        <tissue evidence="3">Leaf</tissue>
    </source>
</reference>
<dbReference type="SUPFAM" id="SSF52058">
    <property type="entry name" value="L domain-like"/>
    <property type="match status" value="1"/>
</dbReference>
<evidence type="ECO:0000313" key="3">
    <source>
        <dbReference type="EMBL" id="KAL2326207.1"/>
    </source>
</evidence>
<dbReference type="PANTHER" id="PTHR47186">
    <property type="entry name" value="LEUCINE-RICH REPEAT-CONTAINING PROTEIN 57"/>
    <property type="match status" value="1"/>
</dbReference>
<dbReference type="AlphaFoldDB" id="A0ABD1LRQ5"/>
<dbReference type="Proteomes" id="UP001603857">
    <property type="component" value="Unassembled WGS sequence"/>
</dbReference>
<gene>
    <name evidence="3" type="ORF">Fmac_025265</name>
</gene>
<keyword evidence="4" id="KW-1185">Reference proteome</keyword>
<feature type="domain" description="Disease resistance R13L4/SHOC-2-like LRR" evidence="2">
    <location>
        <begin position="154"/>
        <end position="240"/>
    </location>
</feature>
<dbReference type="InterPro" id="IPR032675">
    <property type="entry name" value="LRR_dom_sf"/>
</dbReference>
<organism evidence="3 4">
    <name type="scientific">Flemingia macrophylla</name>
    <dbReference type="NCBI Taxonomy" id="520843"/>
    <lineage>
        <taxon>Eukaryota</taxon>
        <taxon>Viridiplantae</taxon>
        <taxon>Streptophyta</taxon>
        <taxon>Embryophyta</taxon>
        <taxon>Tracheophyta</taxon>
        <taxon>Spermatophyta</taxon>
        <taxon>Magnoliopsida</taxon>
        <taxon>eudicotyledons</taxon>
        <taxon>Gunneridae</taxon>
        <taxon>Pentapetalae</taxon>
        <taxon>rosids</taxon>
        <taxon>fabids</taxon>
        <taxon>Fabales</taxon>
        <taxon>Fabaceae</taxon>
        <taxon>Papilionoideae</taxon>
        <taxon>50 kb inversion clade</taxon>
        <taxon>NPAAA clade</taxon>
        <taxon>indigoferoid/millettioid clade</taxon>
        <taxon>Phaseoleae</taxon>
        <taxon>Flemingia</taxon>
    </lineage>
</organism>
<dbReference type="InterPro" id="IPR055414">
    <property type="entry name" value="LRR_R13L4/SHOC2-like"/>
</dbReference>
<evidence type="ECO:0000313" key="4">
    <source>
        <dbReference type="Proteomes" id="UP001603857"/>
    </source>
</evidence>
<evidence type="ECO:0000256" key="1">
    <source>
        <dbReference type="ARBA" id="ARBA00022737"/>
    </source>
</evidence>
<name>A0ABD1LRQ5_9FABA</name>